<reference evidence="4 5" key="1">
    <citation type="submission" date="2018-12" db="EMBL/GenBank/DDBJ databases">
        <title>Dyella dinghuensis sp. nov. DHOA06 and Dyella choica sp. nov. 4M-K27, isolated from forest soil.</title>
        <authorList>
            <person name="Qiu L.-H."/>
            <person name="Gao Z.-H."/>
        </authorList>
    </citation>
    <scope>NUCLEOTIDE SEQUENCE [LARGE SCALE GENOMIC DNA]</scope>
    <source>
        <strain evidence="4 5">DHOA06</strain>
    </source>
</reference>
<dbReference type="OrthoDB" id="9816400at2"/>
<feature type="domain" description="Teneurin-like YD-shell" evidence="3">
    <location>
        <begin position="1070"/>
        <end position="1339"/>
    </location>
</feature>
<dbReference type="Gene3D" id="2.180.10.10">
    <property type="entry name" value="RHS repeat-associated core"/>
    <property type="match status" value="3"/>
</dbReference>
<dbReference type="PANTHER" id="PTHR32305">
    <property type="match status" value="1"/>
</dbReference>
<dbReference type="NCBIfam" id="TIGR01643">
    <property type="entry name" value="YD_repeat_2x"/>
    <property type="match status" value="6"/>
</dbReference>
<dbReference type="NCBIfam" id="TIGR03696">
    <property type="entry name" value="Rhs_assc_core"/>
    <property type="match status" value="1"/>
</dbReference>
<dbReference type="PANTHER" id="PTHR32305:SF15">
    <property type="entry name" value="PROTEIN RHSA-RELATED"/>
    <property type="match status" value="1"/>
</dbReference>
<evidence type="ECO:0000313" key="4">
    <source>
        <dbReference type="EMBL" id="RUL65784.1"/>
    </source>
</evidence>
<dbReference type="InterPro" id="IPR031325">
    <property type="entry name" value="RHS_repeat"/>
</dbReference>
<feature type="domain" description="Teneurin-like YD-shell" evidence="3">
    <location>
        <begin position="257"/>
        <end position="373"/>
    </location>
</feature>
<organism evidence="4 5">
    <name type="scientific">Dyella dinghuensis</name>
    <dbReference type="NCBI Taxonomy" id="1920169"/>
    <lineage>
        <taxon>Bacteria</taxon>
        <taxon>Pseudomonadati</taxon>
        <taxon>Pseudomonadota</taxon>
        <taxon>Gammaproteobacteria</taxon>
        <taxon>Lysobacterales</taxon>
        <taxon>Rhodanobacteraceae</taxon>
        <taxon>Dyella</taxon>
    </lineage>
</organism>
<evidence type="ECO:0000259" key="2">
    <source>
        <dbReference type="Pfam" id="PF20148"/>
    </source>
</evidence>
<gene>
    <name evidence="4" type="ORF">EKH79_03470</name>
</gene>
<name>A0A3S0RF40_9GAMM</name>
<dbReference type="Pfam" id="PF05593">
    <property type="entry name" value="RHS_repeat"/>
    <property type="match status" value="4"/>
</dbReference>
<dbReference type="Pfam" id="PF25023">
    <property type="entry name" value="TEN_YD-shell"/>
    <property type="match status" value="2"/>
</dbReference>
<dbReference type="InterPro" id="IPR056823">
    <property type="entry name" value="TEN-like_YD-shell"/>
</dbReference>
<protein>
    <submittedName>
        <fullName evidence="4">RHS repeat protein</fullName>
    </submittedName>
</protein>
<comment type="caution">
    <text evidence="4">The sequence shown here is derived from an EMBL/GenBank/DDBJ whole genome shotgun (WGS) entry which is preliminary data.</text>
</comment>
<evidence type="ECO:0000259" key="3">
    <source>
        <dbReference type="Pfam" id="PF25023"/>
    </source>
</evidence>
<dbReference type="InterPro" id="IPR050708">
    <property type="entry name" value="T6SS_VgrG/RHS"/>
</dbReference>
<evidence type="ECO:0000256" key="1">
    <source>
        <dbReference type="ARBA" id="ARBA00022737"/>
    </source>
</evidence>
<dbReference type="PRINTS" id="PR00394">
    <property type="entry name" value="RHSPROTEIN"/>
</dbReference>
<proteinExistence type="predicted"/>
<keyword evidence="1" id="KW-0677">Repeat</keyword>
<keyword evidence="5" id="KW-1185">Reference proteome</keyword>
<feature type="domain" description="DUF6531" evidence="2">
    <location>
        <begin position="106"/>
        <end position="142"/>
    </location>
</feature>
<dbReference type="InterPro" id="IPR045351">
    <property type="entry name" value="DUF6531"/>
</dbReference>
<dbReference type="Proteomes" id="UP000267077">
    <property type="component" value="Unassembled WGS sequence"/>
</dbReference>
<dbReference type="EMBL" id="RYZR01000003">
    <property type="protein sequence ID" value="RUL65784.1"/>
    <property type="molecule type" value="Genomic_DNA"/>
</dbReference>
<dbReference type="InterPro" id="IPR022385">
    <property type="entry name" value="Rhs_assc_core"/>
</dbReference>
<accession>A0A3S0RF40</accession>
<sequence>MRSVVMGTDFLARPARATWSLGSLILSFLLAFGSVMAVPVTWLGVATLTALPTVVHAQAEPPCDPADAGANDDDGDEFCNAASAGKNLGNPKNPGCDCTYPQGTSGDPIDNATGNIYIEEDDQQGGGAFPLRLTRSYNSSTASMLYMSTVSTPLGASVTNARPVISEASEIAKRSAIENVVYPVGDATPGIGIASYVYPFGIGWSFNYGSRLVFDNEQPVTSLEALRGDGQVLTFILTNGVWTPDADVNDQLTEQTDGSGNATGWTLIDGDLNTEQYDATGHLQTLTNRAGLTQTFGYNTAGQLASVTDPSGRSLQFAYNAQNQVTKVTDSAGGAYIYAYDTNGNLHSVTYPDSRVKTYAYTATSVSPYTYYLLDSVVDETNTTYASYTYTGYQSGASTSLAGGVNSIQLTVGGNSNTSTTTDALGAVRTYTSQFLVNGFRHTQVQTPCLGCATSVNTATYTYNANGYIASETNVLGDGSTPRNLTYTWDTSHNLLQTFVDGAGSPQQRTTTMTWNTALRVPLTRTVSNANNIIVRSEGWFYNAAGQTLAHCLIDPTNSADSGYVCSNTGSAPSGVRRWTYVYCTMVGGNCPLVGLLQSVTGPRTDLTQTTTYSYYTSASAVSCGTPGAACYQPGDLYQVTDPLGHTTTYLSYDADGRVITMQDSNGVYTNLAYTPRGWLASRTIRVTPANTPNSSDAITTLSYTPYGAVAGITDPDGVVVTFTYDAAHRLTAITDALGKHIQYTLDAAGNRTKEQYFNAAGTVVHSVSRNYNVLSQLTTVMDGLNNTVFSATYSDSYDGNGNLVHSVDARGFQHHQGFDALDRLISTIQNYNGSDPSTTNTTTAYGRDALDRLTAVTDPSGLSTSYIYDGLNDRTSLQSPDTGASSDTYDAAGNRLTHTDAKGITSTSTYDADNRLIGISYPDSTQNVTYYYDEADSVTGCSSSRPTDRLTRIVENGLTTIFCYGGHGNIGTLRRAASSYTDTTTYGYTLADRLSSVTNADGTLTQYTYNSNGLFESVQVTPSGATSPTTVVSSVTWMPFGPISGYVLGNGQTVTRSYDANYQLTDLTSPAFNLHVARDAMGDITAIGNASGANPATETYVYDSLYRLLSVTEANGSVLESVTYNQTGDRLTKTGFGLDAGTYTYNAGTHQLNAVGNSAFTADADGNTTGMTQAGSTYGFGYSDRNRMTVAQLGGSTIANYTYDAVGERIQKVTGTATERYDYNTSSQLLGEYGTTNRDYIWMGNIPVANVDTAGQTSTIAYVTADQLGTPRAITNSSGTTEWQNPYQGNPWNEVAPTTTGYTYNARFPGQYFDQETGLNYNGHRDYDSSTGRYIESDPLGMFGGQASTYAYAGSDPLSHIDPFGLATTIIVTYDGGIGTHAALYTDHGFENGPFIYDPAGAYPGVTPGQDVRGSGDLFTGDDANLGSYLAFQRGTGSNVTTYTFNTTPQEEAAIDANAEAEGGAFPGFCADHVSNAIRGIGPFSNLPHYYRPGGLGTALSDLPGVTTKQVP</sequence>
<dbReference type="InterPro" id="IPR006530">
    <property type="entry name" value="YD"/>
</dbReference>
<dbReference type="Pfam" id="PF20148">
    <property type="entry name" value="DUF6531"/>
    <property type="match status" value="1"/>
</dbReference>
<dbReference type="RefSeq" id="WP_126672415.1">
    <property type="nucleotide sequence ID" value="NZ_RYZR01000003.1"/>
</dbReference>
<evidence type="ECO:0000313" key="5">
    <source>
        <dbReference type="Proteomes" id="UP000267077"/>
    </source>
</evidence>